<organism evidence="7 8">
    <name type="scientific">Plutella xylostella</name>
    <name type="common">Diamondback moth</name>
    <name type="synonym">Plutella maculipennis</name>
    <dbReference type="NCBI Taxonomy" id="51655"/>
    <lineage>
        <taxon>Eukaryota</taxon>
        <taxon>Metazoa</taxon>
        <taxon>Ecdysozoa</taxon>
        <taxon>Arthropoda</taxon>
        <taxon>Hexapoda</taxon>
        <taxon>Insecta</taxon>
        <taxon>Pterygota</taxon>
        <taxon>Neoptera</taxon>
        <taxon>Endopterygota</taxon>
        <taxon>Lepidoptera</taxon>
        <taxon>Glossata</taxon>
        <taxon>Ditrysia</taxon>
        <taxon>Yponomeutoidea</taxon>
        <taxon>Plutellidae</taxon>
        <taxon>Plutella</taxon>
    </lineage>
</organism>
<dbReference type="AlphaFoldDB" id="A0A8S4FTV2"/>
<dbReference type="Pfam" id="PF03635">
    <property type="entry name" value="Vps35"/>
    <property type="match status" value="3"/>
</dbReference>
<sequence length="954" mass="107872">MTNQASPVEEQEKLLDEALNVVKVQAFQMKRCLDKSKLMDALKHASTMLGELRTSLLSPKSYYELYMAITDELRHLELYLLEEFQKGRKVADLYELVQYAGNIVPRLYLLITVGLVYIKTNSNLRRDLLKDLVEMCRGVQHPLRGLFLRNYLLQCTRNVLPDTAEPAHDSEGTVKDAIDFVLMNFAEMNKLWVRMQHQGHSRDKERRERERSELRILVGTNLVRLSQLETAAVEDYTRLVLPSILEQVVSCRDAIAQEYLMECIIQVFPDEFHLASLSAFLKSCAELQPAVNIKNIVIALIERLASFSQRNEGNVNLSVVMEDGQEQSVQLFEVFSDQVAAITQSRTDMPAEDMLSLQLALLKLAQRCHPEKLSYVDRVLAHTHFICNDIHTNSGKTHLQHNTPAFKELMKILLLPANHYEDILTLIKLKRYSPLIAHLDCSGRSSLAAAIAQRVLDTGTYIDTPQDVEAVLGMLDVLVKDQPDQPAEVDPDDFMEEQGLLARLIHHFKSDSPDQQYLILTTARSALQGGGARRVQHSLPPVLFHAYRLAFTYHQIKDQDQQYLILTTARSALQGGGARRVQHSLPPVLFHAYRLAFTYHQIKDQQQYLILITARSALQGGGARRVQHSLPPVLFHAYRLAFTYHQIKDQGGGARRVQHSLPPVLFHAYRLAFTYHQIKDQDEMWEKKCQKIFQFCHQTISMLVKAELAELPLRLYLQGALAISEIGFANHETIAYEFLSQAFSLYEDEISDSKAQLAAITLIIATFEQINCFGAENAEPMRTQCALAASKLLKKPDQSRAVALCAHLFWKGTKDSVEYLGCYSQCALAASKLLKKPDQSRAVALCKHLFWKGSKDSVEWPLNDANRALDCLKKGARVAQQCMDGAVQAQLLAELLGRYALLRERGNQAVNVPIINAVSIIIIIISQQSSRYRPHTRSAITLCLSEDTSSGYTV</sequence>
<accession>A0A8S4FTV2</accession>
<proteinExistence type="inferred from homology"/>
<evidence type="ECO:0000313" key="8">
    <source>
        <dbReference type="Proteomes" id="UP000653454"/>
    </source>
</evidence>
<reference evidence="7" key="1">
    <citation type="submission" date="2020-11" db="EMBL/GenBank/DDBJ databases">
        <authorList>
            <person name="Whiteford S."/>
        </authorList>
    </citation>
    <scope>NUCLEOTIDE SEQUENCE</scope>
</reference>
<comment type="similarity">
    <text evidence="2 6">Belongs to the VPS35 family.</text>
</comment>
<dbReference type="GO" id="GO:0005770">
    <property type="term" value="C:late endosome"/>
    <property type="evidence" value="ECO:0007669"/>
    <property type="project" value="TreeGrafter"/>
</dbReference>
<dbReference type="EMBL" id="CAJHNJ030000044">
    <property type="protein sequence ID" value="CAG9131141.1"/>
    <property type="molecule type" value="Genomic_DNA"/>
</dbReference>
<comment type="function">
    <text evidence="6">Plays a role in vesicular protein sorting.</text>
</comment>
<keyword evidence="3 6" id="KW-0813">Transport</keyword>
<dbReference type="PIRSF" id="PIRSF009375">
    <property type="entry name" value="Retromer_Vps35"/>
    <property type="match status" value="1"/>
</dbReference>
<evidence type="ECO:0000256" key="6">
    <source>
        <dbReference type="PIRNR" id="PIRNR009375"/>
    </source>
</evidence>
<comment type="subcellular location">
    <subcellularLocation>
        <location evidence="1">Membrane</location>
        <topology evidence="1">Peripheral membrane protein</topology>
    </subcellularLocation>
</comment>
<evidence type="ECO:0000313" key="7">
    <source>
        <dbReference type="EMBL" id="CAG9131141.1"/>
    </source>
</evidence>
<evidence type="ECO:0000256" key="4">
    <source>
        <dbReference type="ARBA" id="ARBA00022927"/>
    </source>
</evidence>
<evidence type="ECO:0000256" key="3">
    <source>
        <dbReference type="ARBA" id="ARBA00022448"/>
    </source>
</evidence>
<dbReference type="GO" id="GO:0006886">
    <property type="term" value="P:intracellular protein transport"/>
    <property type="evidence" value="ECO:0007669"/>
    <property type="project" value="TreeGrafter"/>
</dbReference>
<dbReference type="Proteomes" id="UP000653454">
    <property type="component" value="Unassembled WGS sequence"/>
</dbReference>
<dbReference type="GO" id="GO:0005829">
    <property type="term" value="C:cytosol"/>
    <property type="evidence" value="ECO:0007669"/>
    <property type="project" value="GOC"/>
</dbReference>
<evidence type="ECO:0000256" key="5">
    <source>
        <dbReference type="ARBA" id="ARBA00023136"/>
    </source>
</evidence>
<protein>
    <recommendedName>
        <fullName evidence="6">Vacuolar protein sorting-associated protein 35</fullName>
    </recommendedName>
</protein>
<dbReference type="InterPro" id="IPR042491">
    <property type="entry name" value="Vps35_C"/>
</dbReference>
<evidence type="ECO:0000256" key="2">
    <source>
        <dbReference type="ARBA" id="ARBA00006536"/>
    </source>
</evidence>
<gene>
    <name evidence="7" type="ORF">PLXY2_LOCUS10240</name>
</gene>
<name>A0A8S4FTV2_PLUXY</name>
<dbReference type="Gene3D" id="1.25.40.660">
    <property type="entry name" value="Vacuolar protein sorting-associated protein 35, helical subcomplex Vps35-C"/>
    <property type="match status" value="4"/>
</dbReference>
<dbReference type="GO" id="GO:0030906">
    <property type="term" value="C:retromer, cargo-selective complex"/>
    <property type="evidence" value="ECO:0007669"/>
    <property type="project" value="InterPro"/>
</dbReference>
<keyword evidence="5" id="KW-0472">Membrane</keyword>
<dbReference type="PANTHER" id="PTHR11099:SF0">
    <property type="entry name" value="VACUOLAR PROTEIN SORTING-ASSOCIATED PROTEIN 35"/>
    <property type="match status" value="1"/>
</dbReference>
<dbReference type="InterPro" id="IPR005378">
    <property type="entry name" value="Vps35"/>
</dbReference>
<keyword evidence="8" id="KW-1185">Reference proteome</keyword>
<dbReference type="PANTHER" id="PTHR11099">
    <property type="entry name" value="VACUOLAR SORTING PROTEIN 35"/>
    <property type="match status" value="1"/>
</dbReference>
<dbReference type="GO" id="GO:0042147">
    <property type="term" value="P:retrograde transport, endosome to Golgi"/>
    <property type="evidence" value="ECO:0007669"/>
    <property type="project" value="InterPro"/>
</dbReference>
<evidence type="ECO:0000256" key="1">
    <source>
        <dbReference type="ARBA" id="ARBA00004170"/>
    </source>
</evidence>
<keyword evidence="4 6" id="KW-0653">Protein transport</keyword>
<comment type="caution">
    <text evidence="7">The sequence shown here is derived from an EMBL/GenBank/DDBJ whole genome shotgun (WGS) entry which is preliminary data.</text>
</comment>